<dbReference type="PROSITE" id="PS50956">
    <property type="entry name" value="HTH_ASNC_2"/>
    <property type="match status" value="1"/>
</dbReference>
<feature type="domain" description="HTH asnC-type" evidence="4">
    <location>
        <begin position="2"/>
        <end position="63"/>
    </location>
</feature>
<dbReference type="Proteomes" id="UP001595632">
    <property type="component" value="Unassembled WGS sequence"/>
</dbReference>
<accession>A0ABV7GT67</accession>
<dbReference type="InterPro" id="IPR019887">
    <property type="entry name" value="Tscrpt_reg_AsnC/Lrp_C"/>
</dbReference>
<evidence type="ECO:0000256" key="2">
    <source>
        <dbReference type="ARBA" id="ARBA00023125"/>
    </source>
</evidence>
<dbReference type="PANTHER" id="PTHR30154:SF34">
    <property type="entry name" value="TRANSCRIPTIONAL REGULATOR AZLB"/>
    <property type="match status" value="1"/>
</dbReference>
<comment type="caution">
    <text evidence="5">The sequence shown here is derived from an EMBL/GenBank/DDBJ whole genome shotgun (WGS) entry which is preliminary data.</text>
</comment>
<dbReference type="CDD" id="cd00090">
    <property type="entry name" value="HTH_ARSR"/>
    <property type="match status" value="1"/>
</dbReference>
<sequence>MLDDTDRRLLRLLQDDPARGVGDLAEHAGLSVAQAQRRLDKLKDTGVIRGTRAVIDWRAMGWTVEVSLRVTLDKTQQNAFDELLAAARKVPEVIEIQTFLGKVDVRLYVIARDMKDYQRIYRDHILTLPHIADIEALVHVATVKAEEWLPV</sequence>
<protein>
    <submittedName>
        <fullName evidence="5">Lrp/AsnC family transcriptional regulator</fullName>
    </submittedName>
</protein>
<dbReference type="SMART" id="SM00344">
    <property type="entry name" value="HTH_ASNC"/>
    <property type="match status" value="1"/>
</dbReference>
<dbReference type="PANTHER" id="PTHR30154">
    <property type="entry name" value="LEUCINE-RESPONSIVE REGULATORY PROTEIN"/>
    <property type="match status" value="1"/>
</dbReference>
<evidence type="ECO:0000313" key="6">
    <source>
        <dbReference type="Proteomes" id="UP001595632"/>
    </source>
</evidence>
<reference evidence="6" key="1">
    <citation type="journal article" date="2019" name="Int. J. Syst. Evol. Microbiol.">
        <title>The Global Catalogue of Microorganisms (GCM) 10K type strain sequencing project: providing services to taxonomists for standard genome sequencing and annotation.</title>
        <authorList>
            <consortium name="The Broad Institute Genomics Platform"/>
            <consortium name="The Broad Institute Genome Sequencing Center for Infectious Disease"/>
            <person name="Wu L."/>
            <person name="Ma J."/>
        </authorList>
    </citation>
    <scope>NUCLEOTIDE SEQUENCE [LARGE SCALE GENOMIC DNA]</scope>
    <source>
        <strain evidence="6">KCTC 52366</strain>
    </source>
</reference>
<dbReference type="EMBL" id="JBHRTB010000010">
    <property type="protein sequence ID" value="MFC3143379.1"/>
    <property type="molecule type" value="Genomic_DNA"/>
</dbReference>
<dbReference type="Pfam" id="PF13412">
    <property type="entry name" value="HTH_24"/>
    <property type="match status" value="1"/>
</dbReference>
<organism evidence="5 6">
    <name type="scientific">Psychromarinibacter halotolerans</name>
    <dbReference type="NCBI Taxonomy" id="1775175"/>
    <lineage>
        <taxon>Bacteria</taxon>
        <taxon>Pseudomonadati</taxon>
        <taxon>Pseudomonadota</taxon>
        <taxon>Alphaproteobacteria</taxon>
        <taxon>Rhodobacterales</taxon>
        <taxon>Paracoccaceae</taxon>
        <taxon>Psychromarinibacter</taxon>
    </lineage>
</organism>
<evidence type="ECO:0000256" key="1">
    <source>
        <dbReference type="ARBA" id="ARBA00023015"/>
    </source>
</evidence>
<dbReference type="Pfam" id="PF01037">
    <property type="entry name" value="AsnC_trans_reg"/>
    <property type="match status" value="1"/>
</dbReference>
<dbReference type="InterPro" id="IPR011991">
    <property type="entry name" value="ArsR-like_HTH"/>
</dbReference>
<dbReference type="Gene3D" id="1.10.10.10">
    <property type="entry name" value="Winged helix-like DNA-binding domain superfamily/Winged helix DNA-binding domain"/>
    <property type="match status" value="1"/>
</dbReference>
<proteinExistence type="predicted"/>
<dbReference type="RefSeq" id="WP_275630671.1">
    <property type="nucleotide sequence ID" value="NZ_JARGYD010000001.1"/>
</dbReference>
<evidence type="ECO:0000256" key="3">
    <source>
        <dbReference type="ARBA" id="ARBA00023163"/>
    </source>
</evidence>
<dbReference type="InterPro" id="IPR036390">
    <property type="entry name" value="WH_DNA-bd_sf"/>
</dbReference>
<dbReference type="PRINTS" id="PR00033">
    <property type="entry name" value="HTHASNC"/>
</dbReference>
<dbReference type="Gene3D" id="3.30.70.920">
    <property type="match status" value="1"/>
</dbReference>
<keyword evidence="1" id="KW-0805">Transcription regulation</keyword>
<keyword evidence="6" id="KW-1185">Reference proteome</keyword>
<dbReference type="InterPro" id="IPR036388">
    <property type="entry name" value="WH-like_DNA-bd_sf"/>
</dbReference>
<dbReference type="InterPro" id="IPR019888">
    <property type="entry name" value="Tscrpt_reg_AsnC-like"/>
</dbReference>
<name>A0ABV7GT67_9RHOB</name>
<keyword evidence="3" id="KW-0804">Transcription</keyword>
<dbReference type="SUPFAM" id="SSF46785">
    <property type="entry name" value="Winged helix' DNA-binding domain"/>
    <property type="match status" value="1"/>
</dbReference>
<keyword evidence="2" id="KW-0238">DNA-binding</keyword>
<evidence type="ECO:0000313" key="5">
    <source>
        <dbReference type="EMBL" id="MFC3143379.1"/>
    </source>
</evidence>
<gene>
    <name evidence="5" type="ORF">ACFOGP_11700</name>
</gene>
<dbReference type="InterPro" id="IPR000485">
    <property type="entry name" value="AsnC-type_HTH_dom"/>
</dbReference>
<dbReference type="SUPFAM" id="SSF54909">
    <property type="entry name" value="Dimeric alpha+beta barrel"/>
    <property type="match status" value="1"/>
</dbReference>
<dbReference type="InterPro" id="IPR011008">
    <property type="entry name" value="Dimeric_a/b-barrel"/>
</dbReference>
<evidence type="ECO:0000259" key="4">
    <source>
        <dbReference type="PROSITE" id="PS50956"/>
    </source>
</evidence>